<feature type="domain" description="DUF6533" evidence="1">
    <location>
        <begin position="75"/>
        <end position="118"/>
    </location>
</feature>
<protein>
    <recommendedName>
        <fullName evidence="1">DUF6533 domain-containing protein</fullName>
    </recommendedName>
</protein>
<dbReference type="EMBL" id="JAACJO010000057">
    <property type="protein sequence ID" value="KAF5344765.1"/>
    <property type="molecule type" value="Genomic_DNA"/>
</dbReference>
<organism evidence="2 3">
    <name type="scientific">Leucocoprinus leucothites</name>
    <dbReference type="NCBI Taxonomy" id="201217"/>
    <lineage>
        <taxon>Eukaryota</taxon>
        <taxon>Fungi</taxon>
        <taxon>Dikarya</taxon>
        <taxon>Basidiomycota</taxon>
        <taxon>Agaricomycotina</taxon>
        <taxon>Agaricomycetes</taxon>
        <taxon>Agaricomycetidae</taxon>
        <taxon>Agaricales</taxon>
        <taxon>Agaricineae</taxon>
        <taxon>Agaricaceae</taxon>
        <taxon>Leucocoprinus</taxon>
    </lineage>
</organism>
<comment type="caution">
    <text evidence="2">The sequence shown here is derived from an EMBL/GenBank/DDBJ whole genome shotgun (WGS) entry which is preliminary data.</text>
</comment>
<dbReference type="AlphaFoldDB" id="A0A8H5CN14"/>
<evidence type="ECO:0000313" key="2">
    <source>
        <dbReference type="EMBL" id="KAF5344765.1"/>
    </source>
</evidence>
<accession>A0A8H5CN14</accession>
<dbReference type="Pfam" id="PF20151">
    <property type="entry name" value="DUF6533"/>
    <property type="match status" value="1"/>
</dbReference>
<sequence>MLLKTFGSESLWPRAEDGVFSRTSRASGMPLLNVQTLDADGCAYKPSCILLSIPSNHASPCLSSAMSEIYVRQSCDVAGLALLLYDHLLTWNQEYQCIWKDFDWFVTLSFILSRYIALAIQV</sequence>
<dbReference type="OrthoDB" id="3020506at2759"/>
<evidence type="ECO:0000259" key="1">
    <source>
        <dbReference type="Pfam" id="PF20151"/>
    </source>
</evidence>
<proteinExistence type="predicted"/>
<reference evidence="2 3" key="1">
    <citation type="journal article" date="2020" name="ISME J.">
        <title>Uncovering the hidden diversity of litter-decomposition mechanisms in mushroom-forming fungi.</title>
        <authorList>
            <person name="Floudas D."/>
            <person name="Bentzer J."/>
            <person name="Ahren D."/>
            <person name="Johansson T."/>
            <person name="Persson P."/>
            <person name="Tunlid A."/>
        </authorList>
    </citation>
    <scope>NUCLEOTIDE SEQUENCE [LARGE SCALE GENOMIC DNA]</scope>
    <source>
        <strain evidence="2 3">CBS 146.42</strain>
    </source>
</reference>
<keyword evidence="3" id="KW-1185">Reference proteome</keyword>
<name>A0A8H5CN14_9AGAR</name>
<gene>
    <name evidence="2" type="ORF">D9756_011061</name>
</gene>
<dbReference type="InterPro" id="IPR045340">
    <property type="entry name" value="DUF6533"/>
</dbReference>
<dbReference type="Proteomes" id="UP000559027">
    <property type="component" value="Unassembled WGS sequence"/>
</dbReference>
<evidence type="ECO:0000313" key="3">
    <source>
        <dbReference type="Proteomes" id="UP000559027"/>
    </source>
</evidence>